<dbReference type="RefSeq" id="WP_189618368.1">
    <property type="nucleotide sequence ID" value="NZ_BMYB01000002.1"/>
</dbReference>
<dbReference type="InterPro" id="IPR003607">
    <property type="entry name" value="HD/PDEase_dom"/>
</dbReference>
<name>A0A2P5TMY4_9GAMM</name>
<dbReference type="AlphaFoldDB" id="A0A2P5TMY4"/>
<accession>A0A2P5TMY4</accession>
<reference evidence="3" key="1">
    <citation type="submission" date="2016-11" db="EMBL/GenBank/DDBJ databases">
        <authorList>
            <person name="Sisinthy S."/>
            <person name="Ara S."/>
            <person name="Gundlapally S.R."/>
        </authorList>
    </citation>
    <scope>NUCLEOTIDE SEQUENCE [LARGE SCALE GENOMIC DNA]</scope>
    <source>
        <strain evidence="3">V1-41</strain>
    </source>
</reference>
<evidence type="ECO:0000313" key="2">
    <source>
        <dbReference type="EMBL" id="PPL16819.1"/>
    </source>
</evidence>
<dbReference type="CDD" id="cd00077">
    <property type="entry name" value="HDc"/>
    <property type="match status" value="1"/>
</dbReference>
<proteinExistence type="predicted"/>
<feature type="domain" description="HD-GYP" evidence="1">
    <location>
        <begin position="309"/>
        <end position="507"/>
    </location>
</feature>
<gene>
    <name evidence="2" type="ORF">UN63_07395</name>
</gene>
<dbReference type="InterPro" id="IPR037522">
    <property type="entry name" value="HD_GYP_dom"/>
</dbReference>
<dbReference type="PANTHER" id="PTHR43155:SF2">
    <property type="entry name" value="CYCLIC DI-GMP PHOSPHODIESTERASE PA4108"/>
    <property type="match status" value="1"/>
</dbReference>
<dbReference type="PANTHER" id="PTHR43155">
    <property type="entry name" value="CYCLIC DI-GMP PHOSPHODIESTERASE PA4108-RELATED"/>
    <property type="match status" value="1"/>
</dbReference>
<dbReference type="Gene3D" id="2.40.10.220">
    <property type="entry name" value="predicted glycosyltransferase like domains"/>
    <property type="match status" value="1"/>
</dbReference>
<dbReference type="EMBL" id="MPZM01000012">
    <property type="protein sequence ID" value="PPL16819.1"/>
    <property type="molecule type" value="Genomic_DNA"/>
</dbReference>
<dbReference type="Pfam" id="PF13487">
    <property type="entry name" value="HD_5"/>
    <property type="match status" value="1"/>
</dbReference>
<evidence type="ECO:0000313" key="3">
    <source>
        <dbReference type="Proteomes" id="UP000242231"/>
    </source>
</evidence>
<organism evidence="2 3">
    <name type="scientific">Oceanisphaera arctica</name>
    <dbReference type="NCBI Taxonomy" id="641510"/>
    <lineage>
        <taxon>Bacteria</taxon>
        <taxon>Pseudomonadati</taxon>
        <taxon>Pseudomonadota</taxon>
        <taxon>Gammaproteobacteria</taxon>
        <taxon>Aeromonadales</taxon>
        <taxon>Aeromonadaceae</taxon>
        <taxon>Oceanisphaera</taxon>
    </lineage>
</organism>
<sequence length="568" mass="62856">MDHADNDFTPVVNRAAIQSLLDTLTQPGGASLLPEQADSRLLPVVVVEQQPGQPLLLDISAIRELAFELIKGLPFRLLGHNQDGILRTLPMTLRDCREVEGRLQGYCDYPAELELMQRRSSFRARLRIGMAVGVSLRPAGDEPALQGDLKDLSLAGCRVEFSLVAGMADMLGDGPLSLELCFPGGQHFAIEGEIRHRQADNDRQVITVGFEFTPGTPERERRLWFLVREIEREAARNAVDDQGSLLPSTLFQADEAALAAVERRHTRDYATPMARRLARLAAYLDLLQLELRQDGRIDSRQLSRHADLLLSLLDEDREALLFATVCLDHEPPLVRHCLSVAVRLVDLVGVRKIPGELRKALAASALVHDLGKALLPAELLGAASLADDQYQQLKAHVTLLQERLSACQWLAPAVLSAVVGGANERLDGSGYPRGMAGDMLHELSRLMAVVDTTDAMSRPRPDRSAYSIHVIYRYLLSQPQQYDERWVKRYMRHFGRWPIGALVRYGGGELAWVQRLDADKQPSQVQLTSEPVPPGPALGQVLRKRELAMLGPIKEIVVPAIVVPAKVG</sequence>
<comment type="caution">
    <text evidence="2">The sequence shown here is derived from an EMBL/GenBank/DDBJ whole genome shotgun (WGS) entry which is preliminary data.</text>
</comment>
<dbReference type="Proteomes" id="UP000242231">
    <property type="component" value="Unassembled WGS sequence"/>
</dbReference>
<dbReference type="Pfam" id="PF07238">
    <property type="entry name" value="PilZ"/>
    <property type="match status" value="1"/>
</dbReference>
<dbReference type="SUPFAM" id="SSF109604">
    <property type="entry name" value="HD-domain/PDEase-like"/>
    <property type="match status" value="1"/>
</dbReference>
<dbReference type="InterPro" id="IPR009875">
    <property type="entry name" value="PilZ_domain"/>
</dbReference>
<dbReference type="GO" id="GO:0008081">
    <property type="term" value="F:phosphoric diester hydrolase activity"/>
    <property type="evidence" value="ECO:0007669"/>
    <property type="project" value="UniProtKB-ARBA"/>
</dbReference>
<evidence type="ECO:0000259" key="1">
    <source>
        <dbReference type="PROSITE" id="PS51832"/>
    </source>
</evidence>
<dbReference type="GO" id="GO:0035438">
    <property type="term" value="F:cyclic-di-GMP binding"/>
    <property type="evidence" value="ECO:0007669"/>
    <property type="project" value="InterPro"/>
</dbReference>
<dbReference type="Gene3D" id="1.10.3210.10">
    <property type="entry name" value="Hypothetical protein af1432"/>
    <property type="match status" value="1"/>
</dbReference>
<protein>
    <recommendedName>
        <fullName evidence="1">HD-GYP domain-containing protein</fullName>
    </recommendedName>
</protein>
<dbReference type="SMART" id="SM00471">
    <property type="entry name" value="HDc"/>
    <property type="match status" value="1"/>
</dbReference>
<dbReference type="PROSITE" id="PS51832">
    <property type="entry name" value="HD_GYP"/>
    <property type="match status" value="1"/>
</dbReference>
<keyword evidence="3" id="KW-1185">Reference proteome</keyword>